<accession>K0B0K3</accession>
<dbReference type="STRING" id="1128398.Curi_c20600"/>
<sequence length="77" mass="8727">MFCSGFGPSGLGGSWMFFAMGIRLLAFVGLVFLSFKLFKKYTDNSNHTMKILDEKFASGEISEEEYLKRKSILSQKD</sequence>
<reference evidence="3 4" key="1">
    <citation type="journal article" date="2012" name="PLoS ONE">
        <title>The purine-utilizing bacterium Clostridium acidurici 9a: a genome-guided metabolic reconsideration.</title>
        <authorList>
            <person name="Hartwich K."/>
            <person name="Poehlein A."/>
            <person name="Daniel R."/>
        </authorList>
    </citation>
    <scope>NUCLEOTIDE SEQUENCE [LARGE SCALE GENOMIC DNA]</scope>
    <source>
        <strain evidence="4">ATCC 7906 / DSM 604 / BCRC 14475 / CIP 104303 / KCTC 5404 / NCIMB 10678 / 9a</strain>
    </source>
</reference>
<dbReference type="RefSeq" id="WP_014968200.1">
    <property type="nucleotide sequence ID" value="NC_018664.1"/>
</dbReference>
<feature type="transmembrane region" description="Helical" evidence="1">
    <location>
        <begin position="15"/>
        <end position="35"/>
    </location>
</feature>
<dbReference type="OrthoDB" id="5461404at2"/>
<evidence type="ECO:0000313" key="3">
    <source>
        <dbReference type="EMBL" id="AFS79064.1"/>
    </source>
</evidence>
<protein>
    <recommendedName>
        <fullName evidence="2">SHOCT domain-containing protein</fullName>
    </recommendedName>
</protein>
<dbReference type="HOGENOM" id="CLU_159099_2_3_9"/>
<keyword evidence="1" id="KW-1133">Transmembrane helix</keyword>
<dbReference type="Pfam" id="PF09851">
    <property type="entry name" value="SHOCT"/>
    <property type="match status" value="1"/>
</dbReference>
<dbReference type="AlphaFoldDB" id="K0B0K3"/>
<feature type="domain" description="SHOCT" evidence="2">
    <location>
        <begin position="49"/>
        <end position="73"/>
    </location>
</feature>
<dbReference type="EMBL" id="CP003326">
    <property type="protein sequence ID" value="AFS79064.1"/>
    <property type="molecule type" value="Genomic_DNA"/>
</dbReference>
<dbReference type="InterPro" id="IPR018649">
    <property type="entry name" value="SHOCT"/>
</dbReference>
<evidence type="ECO:0000313" key="4">
    <source>
        <dbReference type="Proteomes" id="UP000006094"/>
    </source>
</evidence>
<dbReference type="Proteomes" id="UP000006094">
    <property type="component" value="Chromosome"/>
</dbReference>
<evidence type="ECO:0000259" key="2">
    <source>
        <dbReference type="Pfam" id="PF09851"/>
    </source>
</evidence>
<name>K0B0K3_GOTA9</name>
<evidence type="ECO:0000256" key="1">
    <source>
        <dbReference type="SAM" id="Phobius"/>
    </source>
</evidence>
<organism evidence="3 4">
    <name type="scientific">Gottschalkia acidurici (strain ATCC 7906 / DSM 604 / BCRC 14475 / CIP 104303 / KCTC 5404 / NCIMB 10678 / 9a)</name>
    <name type="common">Clostridium acidurici</name>
    <dbReference type="NCBI Taxonomy" id="1128398"/>
    <lineage>
        <taxon>Bacteria</taxon>
        <taxon>Bacillati</taxon>
        <taxon>Bacillota</taxon>
        <taxon>Tissierellia</taxon>
        <taxon>Tissierellales</taxon>
        <taxon>Gottschalkiaceae</taxon>
        <taxon>Gottschalkia</taxon>
    </lineage>
</organism>
<dbReference type="KEGG" id="cad:Curi_c20600"/>
<keyword evidence="4" id="KW-1185">Reference proteome</keyword>
<keyword evidence="1" id="KW-0472">Membrane</keyword>
<dbReference type="PATRIC" id="fig|1128398.3.peg.2124"/>
<gene>
    <name evidence="3" type="ordered locus">Curi_c20600</name>
</gene>
<proteinExistence type="predicted"/>
<dbReference type="eggNOG" id="COG3462">
    <property type="taxonomic scope" value="Bacteria"/>
</dbReference>
<keyword evidence="1" id="KW-0812">Transmembrane</keyword>